<keyword evidence="3" id="KW-0812">Transmembrane</keyword>
<dbReference type="RefSeq" id="WP_065612177.1">
    <property type="nucleotide sequence ID" value="NZ_CAWMPN010000031.1"/>
</dbReference>
<dbReference type="EMBL" id="MAJU01000031">
    <property type="protein sequence ID" value="OCH17078.1"/>
    <property type="molecule type" value="Genomic_DNA"/>
</dbReference>
<reference evidence="4 5" key="1">
    <citation type="submission" date="2016-06" db="EMBL/GenBank/DDBJ databases">
        <authorList>
            <person name="Kjaerup R.B."/>
            <person name="Dalgaard T.S."/>
            <person name="Juul-Madsen H.R."/>
        </authorList>
    </citation>
    <scope>NUCLEOTIDE SEQUENCE [LARGE SCALE GENOMIC DNA]</scope>
    <source>
        <strain evidence="4 5">1S159</strain>
    </source>
</reference>
<keyword evidence="3" id="KW-0472">Membrane</keyword>
<sequence length="347" mass="38728">MKVQFHLEKNKQPTTDNGMKVLYGNAKRSGYRIRWYAILALVLSPILAMLYYFFQQYVLTIAPGIITTEPVILTASQDAVVESINIKEGDEVSSNQFLMELKDSALDNDIIFLRHELKKINVNNKIKKDNLTSYTLAIDNAKSSFVNINRIKINYDKYIKEGKVSQVDYAAILGMYSNAQNLITNANIMYTKAKIDDNQRDIAGAIAGVIRNLNKELVTKLSQYDSLFIRSPYIGNIVEINAVIGQRVKEGDYLATVSSKVPPFVIAYLNPKYIDKAKEGSFVTIILPSGVRLKGEVSLAIKTASKLPTQLAKPFEGTKALLKVKVNIINDLSSSSWVEGMPVNVSF</sequence>
<feature type="transmembrane region" description="Helical" evidence="3">
    <location>
        <begin position="35"/>
        <end position="54"/>
    </location>
</feature>
<dbReference type="AlphaFoldDB" id="A0A1B9NTP3"/>
<dbReference type="PANTHER" id="PTHR32347">
    <property type="entry name" value="EFFLUX SYSTEM COMPONENT YKNX-RELATED"/>
    <property type="match status" value="1"/>
</dbReference>
<organism evidence="4 5">
    <name type="scientific">Aliivibrio logei</name>
    <name type="common">Vibrio logei</name>
    <dbReference type="NCBI Taxonomy" id="688"/>
    <lineage>
        <taxon>Bacteria</taxon>
        <taxon>Pseudomonadati</taxon>
        <taxon>Pseudomonadota</taxon>
        <taxon>Gammaproteobacteria</taxon>
        <taxon>Vibrionales</taxon>
        <taxon>Vibrionaceae</taxon>
        <taxon>Aliivibrio</taxon>
    </lineage>
</organism>
<evidence type="ECO:0000313" key="5">
    <source>
        <dbReference type="Proteomes" id="UP000093523"/>
    </source>
</evidence>
<dbReference type="Proteomes" id="UP000093523">
    <property type="component" value="Unassembled WGS sequence"/>
</dbReference>
<name>A0A1B9NTP3_ALILO</name>
<evidence type="ECO:0000256" key="1">
    <source>
        <dbReference type="ARBA" id="ARBA00004196"/>
    </source>
</evidence>
<proteinExistence type="predicted"/>
<dbReference type="STRING" id="688.A6E04_19695"/>
<protein>
    <submittedName>
        <fullName evidence="4">Permease</fullName>
    </submittedName>
</protein>
<comment type="subcellular location">
    <subcellularLocation>
        <location evidence="1">Cell envelope</location>
    </subcellularLocation>
</comment>
<dbReference type="GO" id="GO:0030313">
    <property type="term" value="C:cell envelope"/>
    <property type="evidence" value="ECO:0007669"/>
    <property type="project" value="UniProtKB-SubCell"/>
</dbReference>
<evidence type="ECO:0000256" key="2">
    <source>
        <dbReference type="ARBA" id="ARBA00023054"/>
    </source>
</evidence>
<evidence type="ECO:0000313" key="4">
    <source>
        <dbReference type="EMBL" id="OCH17078.1"/>
    </source>
</evidence>
<keyword evidence="3" id="KW-1133">Transmembrane helix</keyword>
<evidence type="ECO:0000256" key="3">
    <source>
        <dbReference type="SAM" id="Phobius"/>
    </source>
</evidence>
<gene>
    <name evidence="4" type="ORF">A6E04_19695</name>
</gene>
<comment type="caution">
    <text evidence="4">The sequence shown here is derived from an EMBL/GenBank/DDBJ whole genome shotgun (WGS) entry which is preliminary data.</text>
</comment>
<dbReference type="InterPro" id="IPR050465">
    <property type="entry name" value="UPF0194_transport"/>
</dbReference>
<dbReference type="OrthoDB" id="3084at2"/>
<accession>A0A1B9NTP3</accession>
<keyword evidence="2" id="KW-0175">Coiled coil</keyword>